<gene>
    <name evidence="2" type="ORF">FSB73_01275</name>
</gene>
<organism evidence="2 3">
    <name type="scientific">Arachidicoccus ginsenosidivorans</name>
    <dbReference type="NCBI Taxonomy" id="496057"/>
    <lineage>
        <taxon>Bacteria</taxon>
        <taxon>Pseudomonadati</taxon>
        <taxon>Bacteroidota</taxon>
        <taxon>Chitinophagia</taxon>
        <taxon>Chitinophagales</taxon>
        <taxon>Chitinophagaceae</taxon>
        <taxon>Arachidicoccus</taxon>
    </lineage>
</organism>
<dbReference type="Pfam" id="PF13472">
    <property type="entry name" value="Lipase_GDSL_2"/>
    <property type="match status" value="1"/>
</dbReference>
<protein>
    <submittedName>
        <fullName evidence="2">Lipolytic protein G-D-S-L family</fullName>
    </submittedName>
</protein>
<dbReference type="InterPro" id="IPR051532">
    <property type="entry name" value="Ester_Hydrolysis_Enzymes"/>
</dbReference>
<dbReference type="SUPFAM" id="SSF52266">
    <property type="entry name" value="SGNH hydrolase"/>
    <property type="match status" value="1"/>
</dbReference>
<feature type="domain" description="SGNH hydrolase-type esterase" evidence="1">
    <location>
        <begin position="35"/>
        <end position="253"/>
    </location>
</feature>
<evidence type="ECO:0000313" key="2">
    <source>
        <dbReference type="EMBL" id="QEC70541.1"/>
    </source>
</evidence>
<dbReference type="RefSeq" id="WP_146779804.1">
    <property type="nucleotide sequence ID" value="NZ_CP042434.1"/>
</dbReference>
<dbReference type="InterPro" id="IPR036514">
    <property type="entry name" value="SGNH_hydro_sf"/>
</dbReference>
<name>A0A5B8VHL6_9BACT</name>
<accession>A0A5B8VHL6</accession>
<dbReference type="PANTHER" id="PTHR30383">
    <property type="entry name" value="THIOESTERASE 1/PROTEASE 1/LYSOPHOSPHOLIPASE L1"/>
    <property type="match status" value="1"/>
</dbReference>
<dbReference type="Proteomes" id="UP000321291">
    <property type="component" value="Chromosome"/>
</dbReference>
<dbReference type="PANTHER" id="PTHR30383:SF5">
    <property type="entry name" value="SGNH HYDROLASE-TYPE ESTERASE DOMAIN-CONTAINING PROTEIN"/>
    <property type="match status" value="1"/>
</dbReference>
<sequence length="272" mass="30343">MYPTHRRRNLWVIVAIFALICGFNGVKKKTLHIVFIGDSITYGAAVQDRDHFAPPAAAASALQLMALVKNIEFYNAGKSGATTLDFLPGTDYFHNVTEAADKFYQQQKELTSSEQLTNELIFSIMLGTNDSAIEGTHGAPVPPTKYQHNLEVLIDSLLVRYPGAKIVIQQAPWYSDNTYNGAKYLKQGRQRLLSYNPAIHDLVSHYKSTNANQVFLGDQTAFDYFKKHHNKSMAPEKGHQGVFYLHPNNAGSAVLGNKWAKAIYKAAFKNAF</sequence>
<dbReference type="KEGG" id="agi:FSB73_01275"/>
<reference evidence="2 3" key="1">
    <citation type="journal article" date="2017" name="Int. J. Syst. Evol. Microbiol.">
        <title>Arachidicoccus ginsenosidivorans sp. nov., with ginsenoside-converting activity isolated from ginseng cultivating soil.</title>
        <authorList>
            <person name="Siddiqi M.Z."/>
            <person name="Aslam Z."/>
            <person name="Im W.T."/>
        </authorList>
    </citation>
    <scope>NUCLEOTIDE SEQUENCE [LARGE SCALE GENOMIC DNA]</scope>
    <source>
        <strain evidence="2 3">Gsoil 809</strain>
    </source>
</reference>
<proteinExistence type="predicted"/>
<dbReference type="EMBL" id="CP042434">
    <property type="protein sequence ID" value="QEC70541.1"/>
    <property type="molecule type" value="Genomic_DNA"/>
</dbReference>
<keyword evidence="3" id="KW-1185">Reference proteome</keyword>
<dbReference type="GO" id="GO:0004622">
    <property type="term" value="F:phosphatidylcholine lysophospholipase activity"/>
    <property type="evidence" value="ECO:0007669"/>
    <property type="project" value="TreeGrafter"/>
</dbReference>
<evidence type="ECO:0000259" key="1">
    <source>
        <dbReference type="Pfam" id="PF13472"/>
    </source>
</evidence>
<dbReference type="Gene3D" id="3.40.50.1110">
    <property type="entry name" value="SGNH hydrolase"/>
    <property type="match status" value="1"/>
</dbReference>
<dbReference type="InterPro" id="IPR013830">
    <property type="entry name" value="SGNH_hydro"/>
</dbReference>
<evidence type="ECO:0000313" key="3">
    <source>
        <dbReference type="Proteomes" id="UP000321291"/>
    </source>
</evidence>
<dbReference type="AlphaFoldDB" id="A0A5B8VHL6"/>
<dbReference type="OrthoDB" id="9796689at2"/>